<protein>
    <recommendedName>
        <fullName evidence="3">Transglycosylase SLT domain-containing protein</fullName>
    </recommendedName>
</protein>
<reference evidence="1 2" key="1">
    <citation type="submission" date="2013-04" db="EMBL/GenBank/DDBJ databases">
        <title>Gluconobacter oxydans NBRC 3293 whole genome sequence.</title>
        <authorList>
            <person name="Matsutani M."/>
            <person name="Yakushi T."/>
            <person name="Matsushita K."/>
        </authorList>
    </citation>
    <scope>NUCLEOTIDE SEQUENCE [LARGE SCALE GENOMIC DNA]</scope>
    <source>
        <strain evidence="1 2">NBRC 3293</strain>
    </source>
</reference>
<proteinExistence type="predicted"/>
<accession>A0A829WZW4</accession>
<dbReference type="RefSeq" id="WP_172492038.1">
    <property type="nucleotide sequence ID" value="NZ_BARJ01000002.1"/>
</dbReference>
<gene>
    <name evidence="1" type="ORF">NBRC3293_0547</name>
</gene>
<organism evidence="1 2">
    <name type="scientific">Gluconobacter oxydans NBRC 3293</name>
    <dbReference type="NCBI Taxonomy" id="1315969"/>
    <lineage>
        <taxon>Bacteria</taxon>
        <taxon>Pseudomonadati</taxon>
        <taxon>Pseudomonadota</taxon>
        <taxon>Alphaproteobacteria</taxon>
        <taxon>Acetobacterales</taxon>
        <taxon>Acetobacteraceae</taxon>
        <taxon>Gluconobacter</taxon>
    </lineage>
</organism>
<dbReference type="Proteomes" id="UP000484858">
    <property type="component" value="Unassembled WGS sequence"/>
</dbReference>
<dbReference type="AlphaFoldDB" id="A0A829WZW4"/>
<evidence type="ECO:0008006" key="3">
    <source>
        <dbReference type="Google" id="ProtNLM"/>
    </source>
</evidence>
<dbReference type="EMBL" id="BARJ01000002">
    <property type="protein sequence ID" value="GEM16050.1"/>
    <property type="molecule type" value="Genomic_DNA"/>
</dbReference>
<evidence type="ECO:0000313" key="1">
    <source>
        <dbReference type="EMBL" id="GEM16050.1"/>
    </source>
</evidence>
<evidence type="ECO:0000313" key="2">
    <source>
        <dbReference type="Proteomes" id="UP000484858"/>
    </source>
</evidence>
<comment type="caution">
    <text evidence="1">The sequence shown here is derived from an EMBL/GenBank/DDBJ whole genome shotgun (WGS) entry which is preliminary data.</text>
</comment>
<sequence>MRGLNLSQARILIVRPVLQALGLWSMAAENLLLGTLMAESSGVWLQQVGGGPALGLWQMEPTTHDDCWNNWLCAPGRSRQATALRQMIGYLSPSAALMVWNLKYAAGMARIRYQRVSAPLPAADDAAALCAYWKAHYNTAGGAGAVNDTHIALFQAAIAA</sequence>
<name>A0A829WZW4_GLUOY</name>